<evidence type="ECO:0008006" key="4">
    <source>
        <dbReference type="Google" id="ProtNLM"/>
    </source>
</evidence>
<name>A0A9D2QB94_9FIRM</name>
<reference evidence="2" key="1">
    <citation type="journal article" date="2021" name="PeerJ">
        <title>Extensive microbial diversity within the chicken gut microbiome revealed by metagenomics and culture.</title>
        <authorList>
            <person name="Gilroy R."/>
            <person name="Ravi A."/>
            <person name="Getino M."/>
            <person name="Pursley I."/>
            <person name="Horton D.L."/>
            <person name="Alikhan N.F."/>
            <person name="Baker D."/>
            <person name="Gharbi K."/>
            <person name="Hall N."/>
            <person name="Watson M."/>
            <person name="Adriaenssens E.M."/>
            <person name="Foster-Nyarko E."/>
            <person name="Jarju S."/>
            <person name="Secka A."/>
            <person name="Antonio M."/>
            <person name="Oren A."/>
            <person name="Chaudhuri R.R."/>
            <person name="La Ragione R."/>
            <person name="Hildebrand F."/>
            <person name="Pallen M.J."/>
        </authorList>
    </citation>
    <scope>NUCLEOTIDE SEQUENCE</scope>
    <source>
        <strain evidence="2">CHK196-7946</strain>
    </source>
</reference>
<comment type="caution">
    <text evidence="2">The sequence shown here is derived from an EMBL/GenBank/DDBJ whole genome shotgun (WGS) entry which is preliminary data.</text>
</comment>
<reference evidence="2" key="2">
    <citation type="submission" date="2021-04" db="EMBL/GenBank/DDBJ databases">
        <authorList>
            <person name="Gilroy R."/>
        </authorList>
    </citation>
    <scope>NUCLEOTIDE SEQUENCE</scope>
    <source>
        <strain evidence="2">CHK196-7946</strain>
    </source>
</reference>
<keyword evidence="1" id="KW-0472">Membrane</keyword>
<sequence length="149" mass="16465">MGSRTKIVVLHMKEIIYTAVFAALAIVLIILLVIMFRPDGRTDPADTGKRYTPGIYTSALTLNNTNLEVEVSVDDSRINSIRFSNLDETVTTMFPLIQPAIEDIAEQICKTQSLDDITLPEDAPYTSQIILDAIRKAVEKATVRSDPPA</sequence>
<accession>A0A9D2QB94</accession>
<feature type="transmembrane region" description="Helical" evidence="1">
    <location>
        <begin position="15"/>
        <end position="36"/>
    </location>
</feature>
<keyword evidence="1" id="KW-1133">Transmembrane helix</keyword>
<protein>
    <recommendedName>
        <fullName evidence="4">FMN-binding domain-containing protein</fullName>
    </recommendedName>
</protein>
<dbReference type="Proteomes" id="UP000823902">
    <property type="component" value="Unassembled WGS sequence"/>
</dbReference>
<dbReference type="AlphaFoldDB" id="A0A9D2QB94"/>
<proteinExistence type="predicted"/>
<dbReference type="EMBL" id="DWVY01000049">
    <property type="protein sequence ID" value="HJC75199.1"/>
    <property type="molecule type" value="Genomic_DNA"/>
</dbReference>
<evidence type="ECO:0000313" key="3">
    <source>
        <dbReference type="Proteomes" id="UP000823902"/>
    </source>
</evidence>
<evidence type="ECO:0000313" key="2">
    <source>
        <dbReference type="EMBL" id="HJC75199.1"/>
    </source>
</evidence>
<gene>
    <name evidence="2" type="ORF">H9697_09695</name>
</gene>
<keyword evidence="1" id="KW-0812">Transmembrane</keyword>
<organism evidence="2 3">
    <name type="scientific">Candidatus Mediterraneibacter faecavium</name>
    <dbReference type="NCBI Taxonomy" id="2838668"/>
    <lineage>
        <taxon>Bacteria</taxon>
        <taxon>Bacillati</taxon>
        <taxon>Bacillota</taxon>
        <taxon>Clostridia</taxon>
        <taxon>Lachnospirales</taxon>
        <taxon>Lachnospiraceae</taxon>
        <taxon>Mediterraneibacter</taxon>
    </lineage>
</organism>
<evidence type="ECO:0000256" key="1">
    <source>
        <dbReference type="SAM" id="Phobius"/>
    </source>
</evidence>